<evidence type="ECO:0000313" key="5">
    <source>
        <dbReference type="Proteomes" id="UP000006462"/>
    </source>
</evidence>
<dbReference type="PANTHER" id="PTHR43584:SF8">
    <property type="entry name" value="N-ACETYLMURAMATE ALPHA-1-PHOSPHATE URIDYLYLTRANSFERASE"/>
    <property type="match status" value="1"/>
</dbReference>
<evidence type="ECO:0000313" key="4">
    <source>
        <dbReference type="EMBL" id="EFB91069.1"/>
    </source>
</evidence>
<dbReference type="Proteomes" id="UP000006462">
    <property type="component" value="Unassembled WGS sequence"/>
</dbReference>
<protein>
    <recommendedName>
        <fullName evidence="3">MobA-like NTP transferase domain-containing protein</fullName>
    </recommendedName>
</protein>
<gene>
    <name evidence="4" type="ORF">HMPREF7215_0661</name>
</gene>
<sequence>MKALILNSGIGKRMGTLVKDHPKCMTPLLDGETILSRQLCQLAAAGVREAVITTGPFERLLQSYCKDLELPLKLNFVHNPEYAQTNYIYSIYQARSLLDDEIVLMHGDLVFSDAVLASVLNSVENCMTVSSTAPLPQKDFKAVVQNGRILKVGVEFFDSALTAQPLYRLSRSSWRRWLENIIAFCESGKRACYAEVALNEVLPELELKPLDVKDDLCCEIDNERDLFLIRSKMAKLPKE</sequence>
<comment type="caution">
    <text evidence="4">The sequence shown here is derived from an EMBL/GenBank/DDBJ whole genome shotgun (WGS) entry which is preliminary data.</text>
</comment>
<evidence type="ECO:0000256" key="2">
    <source>
        <dbReference type="ARBA" id="ARBA00022695"/>
    </source>
</evidence>
<dbReference type="InterPro" id="IPR050065">
    <property type="entry name" value="GlmU-like"/>
</dbReference>
<dbReference type="Pfam" id="PF12804">
    <property type="entry name" value="NTP_transf_3"/>
    <property type="match status" value="1"/>
</dbReference>
<organism evidence="4 5">
    <name type="scientific">Pyramidobacter piscolens W5455</name>
    <dbReference type="NCBI Taxonomy" id="352165"/>
    <lineage>
        <taxon>Bacteria</taxon>
        <taxon>Thermotogati</taxon>
        <taxon>Synergistota</taxon>
        <taxon>Synergistia</taxon>
        <taxon>Synergistales</taxon>
        <taxon>Dethiosulfovibrionaceae</taxon>
        <taxon>Pyramidobacter</taxon>
    </lineage>
</organism>
<evidence type="ECO:0000256" key="1">
    <source>
        <dbReference type="ARBA" id="ARBA00022679"/>
    </source>
</evidence>
<dbReference type="RefSeq" id="WP_009164513.1">
    <property type="nucleotide sequence ID" value="NZ_ADFP01000051.1"/>
</dbReference>
<dbReference type="EMBL" id="ADFP01000051">
    <property type="protein sequence ID" value="EFB91069.1"/>
    <property type="molecule type" value="Genomic_DNA"/>
</dbReference>
<name>A0ABM9ZVZ0_9BACT</name>
<feature type="domain" description="MobA-like NTP transferase" evidence="3">
    <location>
        <begin position="3"/>
        <end position="124"/>
    </location>
</feature>
<keyword evidence="1" id="KW-0808">Transferase</keyword>
<evidence type="ECO:0000259" key="3">
    <source>
        <dbReference type="Pfam" id="PF12804"/>
    </source>
</evidence>
<dbReference type="InterPro" id="IPR029044">
    <property type="entry name" value="Nucleotide-diphossugar_trans"/>
</dbReference>
<dbReference type="Gene3D" id="3.90.550.10">
    <property type="entry name" value="Spore Coat Polysaccharide Biosynthesis Protein SpsA, Chain A"/>
    <property type="match status" value="1"/>
</dbReference>
<keyword evidence="2" id="KW-0548">Nucleotidyltransferase</keyword>
<accession>A0ABM9ZVZ0</accession>
<reference evidence="4 5" key="1">
    <citation type="submission" date="2009-12" db="EMBL/GenBank/DDBJ databases">
        <authorList>
            <person name="Shrivastava S."/>
            <person name="Madupu R."/>
            <person name="Durkin A.S."/>
            <person name="Torralba M."/>
            <person name="Methe B."/>
            <person name="Sutton G.G."/>
            <person name="Strausberg R.L."/>
            <person name="Nelson K.E."/>
        </authorList>
    </citation>
    <scope>NUCLEOTIDE SEQUENCE [LARGE SCALE GENOMIC DNA]</scope>
    <source>
        <strain evidence="4 5">W5455</strain>
    </source>
</reference>
<proteinExistence type="predicted"/>
<dbReference type="InterPro" id="IPR025877">
    <property type="entry name" value="MobA-like_NTP_Trfase"/>
</dbReference>
<keyword evidence="5" id="KW-1185">Reference proteome</keyword>
<dbReference type="SUPFAM" id="SSF53448">
    <property type="entry name" value="Nucleotide-diphospho-sugar transferases"/>
    <property type="match status" value="1"/>
</dbReference>
<dbReference type="PANTHER" id="PTHR43584">
    <property type="entry name" value="NUCLEOTIDYL TRANSFERASE"/>
    <property type="match status" value="1"/>
</dbReference>